<evidence type="ECO:0000256" key="9">
    <source>
        <dbReference type="ARBA" id="ARBA00022840"/>
    </source>
</evidence>
<dbReference type="InterPro" id="IPR001245">
    <property type="entry name" value="Ser-Thr/Tyr_kinase_cat_dom"/>
</dbReference>
<evidence type="ECO:0000256" key="8">
    <source>
        <dbReference type="ARBA" id="ARBA00022777"/>
    </source>
</evidence>
<dbReference type="AlphaFoldDB" id="A0A0K9P297"/>
<proteinExistence type="predicted"/>
<keyword evidence="11" id="KW-0449">Lipoprotein</keyword>
<dbReference type="FunFam" id="1.10.510.10:FF:000069">
    <property type="entry name" value="probable serine/threonine-protein kinase At5g41260"/>
    <property type="match status" value="1"/>
</dbReference>
<evidence type="ECO:0000313" key="16">
    <source>
        <dbReference type="EMBL" id="KMZ62340.1"/>
    </source>
</evidence>
<sequence length="504" mass="56954">MSRIHQVKHRKNLIETTTYSNTSNSHPTEHQTSTVDGGNNVPPLTPFMEFSLTELKTATHNFSSENIVSESGEKAPNIVYKGRLQNRRWIAVKKFPKSAWPDAKQFAEEAWGVGKLRHRRLTNLIGYCSDGEERLLVAEYMPNDTLAKHLFHWEKQTIEWALRLRVALNISEALEFCSGHGRPLYHDLNGYRVLFDVNGDPRISCFGFMKNSRDGKSYSTNLAYTPPEYLRNGRVMPESVIYSFGTVLLGLLSGKHIPPSHALDMIRGNNILILMDSHLEGNYSTEAATSLVNLASRCLQSEPRERPDVKTLVSILTPLQSKLEVPSYIMLGIPNPEEAPPTPQRALSPLGEACSRTDLTAIHQLFVISDYREDDGNHELSFQEWTQQMREMLEARKRGDFAFRDKDIKSAMKFYSQFIDSGTMASPTVYARRSLCYLMSDQPDAALRDAMQAQCINSDWPTAFYMQAVALAKLDMHKDAADMLNEASGLEEKRQRGGGEARGR</sequence>
<keyword evidence="6" id="KW-0519">Myristate</keyword>
<dbReference type="PANTHER" id="PTHR45863">
    <property type="entry name" value="SERINE/THREONINE-PROTEIN KINASE BSK5"/>
    <property type="match status" value="1"/>
</dbReference>
<evidence type="ECO:0000259" key="15">
    <source>
        <dbReference type="PROSITE" id="PS50011"/>
    </source>
</evidence>
<dbReference type="STRING" id="29655.A0A0K9P297"/>
<evidence type="ECO:0000256" key="2">
    <source>
        <dbReference type="ARBA" id="ARBA00012513"/>
    </source>
</evidence>
<dbReference type="EMBL" id="LFYR01001368">
    <property type="protein sequence ID" value="KMZ62340.1"/>
    <property type="molecule type" value="Genomic_DNA"/>
</dbReference>
<dbReference type="GO" id="GO:0004674">
    <property type="term" value="F:protein serine/threonine kinase activity"/>
    <property type="evidence" value="ECO:0007669"/>
    <property type="project" value="UniProtKB-KW"/>
</dbReference>
<dbReference type="PANTHER" id="PTHR45863:SF22">
    <property type="entry name" value="SERINE_THREONINE-PROTEIN KINASE BSK1"/>
    <property type="match status" value="1"/>
</dbReference>
<organism evidence="16 17">
    <name type="scientific">Zostera marina</name>
    <name type="common">Eelgrass</name>
    <dbReference type="NCBI Taxonomy" id="29655"/>
    <lineage>
        <taxon>Eukaryota</taxon>
        <taxon>Viridiplantae</taxon>
        <taxon>Streptophyta</taxon>
        <taxon>Embryophyta</taxon>
        <taxon>Tracheophyta</taxon>
        <taxon>Spermatophyta</taxon>
        <taxon>Magnoliopsida</taxon>
        <taxon>Liliopsida</taxon>
        <taxon>Zosteraceae</taxon>
        <taxon>Zostera</taxon>
    </lineage>
</organism>
<name>A0A0K9P297_ZOSMR</name>
<evidence type="ECO:0000256" key="6">
    <source>
        <dbReference type="ARBA" id="ARBA00022707"/>
    </source>
</evidence>
<dbReference type="Pfam" id="PF07714">
    <property type="entry name" value="PK_Tyr_Ser-Thr"/>
    <property type="match status" value="1"/>
</dbReference>
<protein>
    <recommendedName>
        <fullName evidence="2">non-specific serine/threonine protein kinase</fullName>
        <ecNumber evidence="2">2.7.11.1</ecNumber>
    </recommendedName>
</protein>
<dbReference type="GO" id="GO:0009742">
    <property type="term" value="P:brassinosteroid mediated signaling pathway"/>
    <property type="evidence" value="ECO:0000318"/>
    <property type="project" value="GO_Central"/>
</dbReference>
<dbReference type="OMA" id="MMAITRQ"/>
<dbReference type="GO" id="GO:0005524">
    <property type="term" value="F:ATP binding"/>
    <property type="evidence" value="ECO:0007669"/>
    <property type="project" value="UniProtKB-KW"/>
</dbReference>
<feature type="region of interest" description="Disordered" evidence="14">
    <location>
        <begin position="1"/>
        <end position="40"/>
    </location>
</feature>
<evidence type="ECO:0000256" key="13">
    <source>
        <dbReference type="ARBA" id="ARBA00048679"/>
    </source>
</evidence>
<gene>
    <name evidence="16" type="ORF">ZOSMA_46G00070</name>
</gene>
<dbReference type="SUPFAM" id="SSF48452">
    <property type="entry name" value="TPR-like"/>
    <property type="match status" value="1"/>
</dbReference>
<feature type="domain" description="Protein kinase" evidence="15">
    <location>
        <begin position="65"/>
        <end position="320"/>
    </location>
</feature>
<reference evidence="17" key="1">
    <citation type="journal article" date="2016" name="Nature">
        <title>The genome of the seagrass Zostera marina reveals angiosperm adaptation to the sea.</title>
        <authorList>
            <person name="Olsen J.L."/>
            <person name="Rouze P."/>
            <person name="Verhelst B."/>
            <person name="Lin Y.-C."/>
            <person name="Bayer T."/>
            <person name="Collen J."/>
            <person name="Dattolo E."/>
            <person name="De Paoli E."/>
            <person name="Dittami S."/>
            <person name="Maumus F."/>
            <person name="Michel G."/>
            <person name="Kersting A."/>
            <person name="Lauritano C."/>
            <person name="Lohaus R."/>
            <person name="Toepel M."/>
            <person name="Tonon T."/>
            <person name="Vanneste K."/>
            <person name="Amirebrahimi M."/>
            <person name="Brakel J."/>
            <person name="Bostroem C."/>
            <person name="Chovatia M."/>
            <person name="Grimwood J."/>
            <person name="Jenkins J.W."/>
            <person name="Jueterbock A."/>
            <person name="Mraz A."/>
            <person name="Stam W.T."/>
            <person name="Tice H."/>
            <person name="Bornberg-Bauer E."/>
            <person name="Green P.J."/>
            <person name="Pearson G.A."/>
            <person name="Procaccini G."/>
            <person name="Duarte C.M."/>
            <person name="Schmutz J."/>
            <person name="Reusch T.B.H."/>
            <person name="Van de Peer Y."/>
        </authorList>
    </citation>
    <scope>NUCLEOTIDE SEQUENCE [LARGE SCALE GENOMIC DNA]</scope>
    <source>
        <strain evidence="17">cv. Finnish</strain>
    </source>
</reference>
<evidence type="ECO:0000256" key="1">
    <source>
        <dbReference type="ARBA" id="ARBA00004193"/>
    </source>
</evidence>
<dbReference type="InterPro" id="IPR000719">
    <property type="entry name" value="Prot_kinase_dom"/>
</dbReference>
<dbReference type="PROSITE" id="PS50011">
    <property type="entry name" value="PROTEIN_KINASE_DOM"/>
    <property type="match status" value="1"/>
</dbReference>
<dbReference type="EC" id="2.7.11.1" evidence="2"/>
<dbReference type="Gene3D" id="1.10.510.10">
    <property type="entry name" value="Transferase(Phosphotransferase) domain 1"/>
    <property type="match status" value="1"/>
</dbReference>
<evidence type="ECO:0000256" key="12">
    <source>
        <dbReference type="ARBA" id="ARBA00047899"/>
    </source>
</evidence>
<evidence type="ECO:0000256" key="11">
    <source>
        <dbReference type="ARBA" id="ARBA00023288"/>
    </source>
</evidence>
<dbReference type="OrthoDB" id="1028014at2759"/>
<keyword evidence="3" id="KW-1003">Cell membrane</keyword>
<keyword evidence="4" id="KW-0723">Serine/threonine-protein kinase</keyword>
<comment type="catalytic activity">
    <reaction evidence="12">
        <text>L-threonyl-[protein] + ATP = O-phospho-L-threonyl-[protein] + ADP + H(+)</text>
        <dbReference type="Rhea" id="RHEA:46608"/>
        <dbReference type="Rhea" id="RHEA-COMP:11060"/>
        <dbReference type="Rhea" id="RHEA-COMP:11605"/>
        <dbReference type="ChEBI" id="CHEBI:15378"/>
        <dbReference type="ChEBI" id="CHEBI:30013"/>
        <dbReference type="ChEBI" id="CHEBI:30616"/>
        <dbReference type="ChEBI" id="CHEBI:61977"/>
        <dbReference type="ChEBI" id="CHEBI:456216"/>
        <dbReference type="EC" id="2.7.11.1"/>
    </reaction>
</comment>
<evidence type="ECO:0000256" key="4">
    <source>
        <dbReference type="ARBA" id="ARBA00022527"/>
    </source>
</evidence>
<comment type="caution">
    <text evidence="16">The sequence shown here is derived from an EMBL/GenBank/DDBJ whole genome shotgun (WGS) entry which is preliminary data.</text>
</comment>
<evidence type="ECO:0000256" key="14">
    <source>
        <dbReference type="SAM" id="MobiDB-lite"/>
    </source>
</evidence>
<feature type="compositionally biased region" description="Polar residues" evidence="14">
    <location>
        <begin position="14"/>
        <end position="37"/>
    </location>
</feature>
<accession>A0A0K9P297</accession>
<keyword evidence="9" id="KW-0067">ATP-binding</keyword>
<feature type="compositionally biased region" description="Basic residues" evidence="14">
    <location>
        <begin position="1"/>
        <end position="11"/>
    </location>
</feature>
<dbReference type="Gene3D" id="3.30.200.20">
    <property type="entry name" value="Phosphorylase Kinase, domain 1"/>
    <property type="match status" value="1"/>
</dbReference>
<evidence type="ECO:0000256" key="5">
    <source>
        <dbReference type="ARBA" id="ARBA00022679"/>
    </source>
</evidence>
<keyword evidence="8 16" id="KW-0418">Kinase</keyword>
<dbReference type="FunFam" id="3.30.200.20:FF:000154">
    <property type="entry name" value="probable serine/threonine-protein kinase At4g35230"/>
    <property type="match status" value="1"/>
</dbReference>
<dbReference type="Pfam" id="PF25575">
    <property type="entry name" value="TPR_BSK1_C"/>
    <property type="match status" value="1"/>
</dbReference>
<dbReference type="InterPro" id="IPR045845">
    <property type="entry name" value="BSK"/>
</dbReference>
<dbReference type="Gene3D" id="1.25.40.10">
    <property type="entry name" value="Tetratricopeptide repeat domain"/>
    <property type="match status" value="1"/>
</dbReference>
<evidence type="ECO:0000256" key="7">
    <source>
        <dbReference type="ARBA" id="ARBA00022741"/>
    </source>
</evidence>
<dbReference type="InterPro" id="IPR058209">
    <property type="entry name" value="TPR_BSK1_C"/>
</dbReference>
<dbReference type="InterPro" id="IPR011009">
    <property type="entry name" value="Kinase-like_dom_sf"/>
</dbReference>
<keyword evidence="7" id="KW-0547">Nucleotide-binding</keyword>
<evidence type="ECO:0000313" key="17">
    <source>
        <dbReference type="Proteomes" id="UP000036987"/>
    </source>
</evidence>
<keyword evidence="10" id="KW-0472">Membrane</keyword>
<keyword evidence="17" id="KW-1185">Reference proteome</keyword>
<dbReference type="InterPro" id="IPR011990">
    <property type="entry name" value="TPR-like_helical_dom_sf"/>
</dbReference>
<dbReference type="FunFam" id="1.25.40.10:FF:000016">
    <property type="entry name" value="probable serine/threonine-protein kinase At4g35230"/>
    <property type="match status" value="1"/>
</dbReference>
<comment type="subcellular location">
    <subcellularLocation>
        <location evidence="1">Cell membrane</location>
        <topology evidence="1">Lipid-anchor</topology>
    </subcellularLocation>
</comment>
<evidence type="ECO:0000256" key="10">
    <source>
        <dbReference type="ARBA" id="ARBA00023136"/>
    </source>
</evidence>
<comment type="catalytic activity">
    <reaction evidence="13">
        <text>L-seryl-[protein] + ATP = O-phospho-L-seryl-[protein] + ADP + H(+)</text>
        <dbReference type="Rhea" id="RHEA:17989"/>
        <dbReference type="Rhea" id="RHEA-COMP:9863"/>
        <dbReference type="Rhea" id="RHEA-COMP:11604"/>
        <dbReference type="ChEBI" id="CHEBI:15378"/>
        <dbReference type="ChEBI" id="CHEBI:29999"/>
        <dbReference type="ChEBI" id="CHEBI:30616"/>
        <dbReference type="ChEBI" id="CHEBI:83421"/>
        <dbReference type="ChEBI" id="CHEBI:456216"/>
        <dbReference type="EC" id="2.7.11.1"/>
    </reaction>
</comment>
<evidence type="ECO:0000256" key="3">
    <source>
        <dbReference type="ARBA" id="ARBA00022475"/>
    </source>
</evidence>
<dbReference type="GO" id="GO:0005886">
    <property type="term" value="C:plasma membrane"/>
    <property type="evidence" value="ECO:0007669"/>
    <property type="project" value="UniProtKB-SubCell"/>
</dbReference>
<keyword evidence="5" id="KW-0808">Transferase</keyword>
<dbReference type="SUPFAM" id="SSF56112">
    <property type="entry name" value="Protein kinase-like (PK-like)"/>
    <property type="match status" value="1"/>
</dbReference>
<dbReference type="Proteomes" id="UP000036987">
    <property type="component" value="Unassembled WGS sequence"/>
</dbReference>